<gene>
    <name evidence="2" type="ORF">HPE56_15975</name>
</gene>
<comment type="caution">
    <text evidence="2">The sequence shown here is derived from an EMBL/GenBank/DDBJ whole genome shotgun (WGS) entry which is preliminary data.</text>
</comment>
<evidence type="ECO:0008006" key="4">
    <source>
        <dbReference type="Google" id="ProtNLM"/>
    </source>
</evidence>
<feature type="transmembrane region" description="Helical" evidence="1">
    <location>
        <begin position="97"/>
        <end position="117"/>
    </location>
</feature>
<feature type="transmembrane region" description="Helical" evidence="1">
    <location>
        <begin position="22"/>
        <end position="43"/>
    </location>
</feature>
<dbReference type="RefSeq" id="WP_188244752.1">
    <property type="nucleotide sequence ID" value="NZ_JABTCF010000011.1"/>
</dbReference>
<keyword evidence="1" id="KW-1133">Transmembrane helix</keyword>
<dbReference type="Proteomes" id="UP001166021">
    <property type="component" value="Unassembled WGS sequence"/>
</dbReference>
<proteinExistence type="predicted"/>
<evidence type="ECO:0000313" key="2">
    <source>
        <dbReference type="EMBL" id="MBD0779299.1"/>
    </source>
</evidence>
<keyword evidence="3" id="KW-1185">Reference proteome</keyword>
<accession>A0ABR7V5R7</accession>
<dbReference type="EMBL" id="JABTCF010000011">
    <property type="protein sequence ID" value="MBD0779299.1"/>
    <property type="molecule type" value="Genomic_DNA"/>
</dbReference>
<keyword evidence="1" id="KW-0812">Transmembrane</keyword>
<sequence>MRKITQLLFNPFKIISENRGEFYIWFLFTIITGQFGIIANVLVRKFTNGTPISYSILMDSINGSFYTFSIALVASLLGPIFIDFINSKKLYFKTLKTFTIIVSIFFLFITGIIYAAIQSTTSNATVIKNLSIDYTQIIIYILAILIVSYGYCILRLDRKKADFGHLDDPMFNEVDDKNVEHVIAEKEKVVTDSKGVEL</sequence>
<evidence type="ECO:0000256" key="1">
    <source>
        <dbReference type="SAM" id="Phobius"/>
    </source>
</evidence>
<evidence type="ECO:0000313" key="3">
    <source>
        <dbReference type="Proteomes" id="UP001166021"/>
    </source>
</evidence>
<reference evidence="2" key="1">
    <citation type="submission" date="2020-05" db="EMBL/GenBank/DDBJ databases">
        <title>The draft genome sequence of Maribacter sp. ANRC-HE7.</title>
        <authorList>
            <person name="Mu L."/>
        </authorList>
    </citation>
    <scope>NUCLEOTIDE SEQUENCE</scope>
    <source>
        <strain evidence="2">ANRC-HE7</strain>
    </source>
</reference>
<feature type="transmembrane region" description="Helical" evidence="1">
    <location>
        <begin position="137"/>
        <end position="154"/>
    </location>
</feature>
<organism evidence="2 3">
    <name type="scientific">Maribacter aquimaris</name>
    <dbReference type="NCBI Taxonomy" id="2737171"/>
    <lineage>
        <taxon>Bacteria</taxon>
        <taxon>Pseudomonadati</taxon>
        <taxon>Bacteroidota</taxon>
        <taxon>Flavobacteriia</taxon>
        <taxon>Flavobacteriales</taxon>
        <taxon>Flavobacteriaceae</taxon>
        <taxon>Maribacter</taxon>
    </lineage>
</organism>
<feature type="transmembrane region" description="Helical" evidence="1">
    <location>
        <begin position="63"/>
        <end position="85"/>
    </location>
</feature>
<protein>
    <recommendedName>
        <fullName evidence="4">DUF805 domain-containing protein</fullName>
    </recommendedName>
</protein>
<keyword evidence="1" id="KW-0472">Membrane</keyword>
<name>A0ABR7V5R7_9FLAO</name>